<dbReference type="InterPro" id="IPR029063">
    <property type="entry name" value="SAM-dependent_MTases_sf"/>
</dbReference>
<evidence type="ECO:0000256" key="8">
    <source>
        <dbReference type="ARBA" id="ARBA00022691"/>
    </source>
</evidence>
<dbReference type="InterPro" id="IPR023809">
    <property type="entry name" value="Thiopep_bacteriocin_synth_dom"/>
</dbReference>
<evidence type="ECO:0000313" key="14">
    <source>
        <dbReference type="Proteomes" id="UP000263377"/>
    </source>
</evidence>
<dbReference type="GO" id="GO:0004719">
    <property type="term" value="F:protein-L-isoaspartate (D-aspartate) O-methyltransferase activity"/>
    <property type="evidence" value="ECO:0007669"/>
    <property type="project" value="UniProtKB-EC"/>
</dbReference>
<evidence type="ECO:0000256" key="2">
    <source>
        <dbReference type="ARBA" id="ARBA00005369"/>
    </source>
</evidence>
<evidence type="ECO:0000256" key="7">
    <source>
        <dbReference type="ARBA" id="ARBA00022679"/>
    </source>
</evidence>
<evidence type="ECO:0000256" key="5">
    <source>
        <dbReference type="ARBA" id="ARBA00022490"/>
    </source>
</evidence>
<dbReference type="GO" id="GO:0005737">
    <property type="term" value="C:cytoplasm"/>
    <property type="evidence" value="ECO:0007669"/>
    <property type="project" value="UniProtKB-SubCell"/>
</dbReference>
<dbReference type="GO" id="GO:0032259">
    <property type="term" value="P:methylation"/>
    <property type="evidence" value="ECO:0007669"/>
    <property type="project" value="UniProtKB-KW"/>
</dbReference>
<dbReference type="Proteomes" id="UP000263377">
    <property type="component" value="Unassembled WGS sequence"/>
</dbReference>
<keyword evidence="7 13" id="KW-0808">Transferase</keyword>
<dbReference type="Pfam" id="PF14028">
    <property type="entry name" value="Lant_dehydr_C"/>
    <property type="match status" value="1"/>
</dbReference>
<feature type="domain" description="Thiopeptide-type bacteriocin biosynthesis" evidence="12">
    <location>
        <begin position="5"/>
        <end position="251"/>
    </location>
</feature>
<dbReference type="Pfam" id="PF01135">
    <property type="entry name" value="PCMT"/>
    <property type="match status" value="1"/>
</dbReference>
<dbReference type="EMBL" id="QVIG01000001">
    <property type="protein sequence ID" value="RGD57596.1"/>
    <property type="molecule type" value="Genomic_DNA"/>
</dbReference>
<proteinExistence type="inferred from homology"/>
<evidence type="ECO:0000256" key="1">
    <source>
        <dbReference type="ARBA" id="ARBA00004496"/>
    </source>
</evidence>
<dbReference type="InterPro" id="IPR000682">
    <property type="entry name" value="PCMT"/>
</dbReference>
<dbReference type="NCBIfam" id="TIGR04364">
    <property type="entry name" value="methyltran_FxLD"/>
    <property type="match status" value="1"/>
</dbReference>
<evidence type="ECO:0000256" key="9">
    <source>
        <dbReference type="ARBA" id="ARBA00030757"/>
    </source>
</evidence>
<dbReference type="PANTHER" id="PTHR11579:SF0">
    <property type="entry name" value="PROTEIN-L-ISOASPARTATE(D-ASPARTATE) O-METHYLTRANSFERASE"/>
    <property type="match status" value="1"/>
</dbReference>
<keyword evidence="14" id="KW-1185">Reference proteome</keyword>
<evidence type="ECO:0000256" key="10">
    <source>
        <dbReference type="ARBA" id="ARBA00031323"/>
    </source>
</evidence>
<dbReference type="PANTHER" id="PTHR11579">
    <property type="entry name" value="PROTEIN-L-ISOASPARTATE O-METHYLTRANSFERASE"/>
    <property type="match status" value="1"/>
</dbReference>
<dbReference type="CDD" id="cd02440">
    <property type="entry name" value="AdoMet_MTases"/>
    <property type="match status" value="1"/>
</dbReference>
<dbReference type="NCBIfam" id="TIGR03891">
    <property type="entry name" value="thiopep_ocin"/>
    <property type="match status" value="1"/>
</dbReference>
<evidence type="ECO:0000256" key="11">
    <source>
        <dbReference type="ARBA" id="ARBA00031350"/>
    </source>
</evidence>
<keyword evidence="8" id="KW-0949">S-adenosyl-L-methionine</keyword>
<dbReference type="AlphaFoldDB" id="A0A372ZP13"/>
<organism evidence="13 14">
    <name type="scientific">Kitasatospora xanthocidica</name>
    <dbReference type="NCBI Taxonomy" id="83382"/>
    <lineage>
        <taxon>Bacteria</taxon>
        <taxon>Bacillati</taxon>
        <taxon>Actinomycetota</taxon>
        <taxon>Actinomycetes</taxon>
        <taxon>Kitasatosporales</taxon>
        <taxon>Streptomycetaceae</taxon>
        <taxon>Kitasatospora</taxon>
    </lineage>
</organism>
<dbReference type="EC" id="2.1.1.77" evidence="3"/>
<dbReference type="Gene3D" id="3.40.50.150">
    <property type="entry name" value="Vaccinia Virus protein VP39"/>
    <property type="match status" value="1"/>
</dbReference>
<comment type="subcellular location">
    <subcellularLocation>
        <location evidence="1">Cytoplasm</location>
    </subcellularLocation>
</comment>
<dbReference type="RefSeq" id="WP_117486364.1">
    <property type="nucleotide sequence ID" value="NZ_QVIG01000001.1"/>
</dbReference>
<comment type="caution">
    <text evidence="13">The sequence shown here is derived from an EMBL/GenBank/DDBJ whole genome shotgun (WGS) entry which is preliminary data.</text>
</comment>
<reference evidence="13 14" key="1">
    <citation type="submission" date="2018-08" db="EMBL/GenBank/DDBJ databases">
        <title>Diversity &amp; Physiological Properties of Lignin-Decomposing Actinobacteria from Soil.</title>
        <authorList>
            <person name="Roh S.G."/>
            <person name="Kim S.B."/>
        </authorList>
    </citation>
    <scope>NUCLEOTIDE SEQUENCE [LARGE SCALE GENOMIC DNA]</scope>
    <source>
        <strain evidence="13 14">MMS17-GH009</strain>
    </source>
</reference>
<evidence type="ECO:0000313" key="13">
    <source>
        <dbReference type="EMBL" id="RGD57596.1"/>
    </source>
</evidence>
<accession>A0A372ZP13</accession>
<evidence type="ECO:0000259" key="12">
    <source>
        <dbReference type="Pfam" id="PF14028"/>
    </source>
</evidence>
<evidence type="ECO:0000256" key="3">
    <source>
        <dbReference type="ARBA" id="ARBA00011890"/>
    </source>
</evidence>
<keyword evidence="6 13" id="KW-0489">Methyltransferase</keyword>
<evidence type="ECO:0000256" key="6">
    <source>
        <dbReference type="ARBA" id="ARBA00022603"/>
    </source>
</evidence>
<protein>
    <recommendedName>
        <fullName evidence="4">Protein-L-isoaspartate O-methyltransferase</fullName>
        <ecNumber evidence="3">2.1.1.77</ecNumber>
    </recommendedName>
    <alternativeName>
        <fullName evidence="11">L-isoaspartyl protein carboxyl methyltransferase</fullName>
    </alternativeName>
    <alternativeName>
        <fullName evidence="9">Protein L-isoaspartyl methyltransferase</fullName>
    </alternativeName>
    <alternativeName>
        <fullName evidence="10">Protein-beta-aspartate methyltransferase</fullName>
    </alternativeName>
</protein>
<evidence type="ECO:0000256" key="4">
    <source>
        <dbReference type="ARBA" id="ARBA00013346"/>
    </source>
</evidence>
<name>A0A372ZP13_9ACTN</name>
<gene>
    <name evidence="13" type="primary">fxlM</name>
    <name evidence="13" type="ORF">DR950_07160</name>
</gene>
<comment type="similarity">
    <text evidence="2">Belongs to the methyltransferase superfamily. L-isoaspartyl/D-aspartyl protein methyltransferase family.</text>
</comment>
<keyword evidence="5" id="KW-0963">Cytoplasm</keyword>
<sequence length="692" mass="75044">MTTGWIQHDLTFPDPATVEQITADRLAPVLAYGQNSGALNDWWYMRKKGLRLRYRAADPALVITALLDVLAEEGLLTGWATVIYEPETEAFGGPDAMEIAHRLFHTDSRHLMARTAEPDPPALGRTETLVVLVSAMLRSAGLDWYEQGDVWAKFAELRPEPPALAPVRAAPLTAAMRRLMTLDTRRLTHPGEPLAGQSDWVDAFEKAGQDLVRLARDGRLTRGLRAVLAHLMIFHANRAGLPVEHQSATAARALETVFHFGEGPTSSQPTIRTTTRVADVTTLSNSAATSAEQLRNSLTDRLLAQKHITSTSVERAFRTVPREHFLPGFPLEAAYADNPTYTKTDGSGTQISAASQPAIVALMLEQLDARPGQRVFEAGAGTGVNAAYLATIVGPDGHVVAVDVDDDLVDGARKHLADAGITNADVVLGDGALGHPDGAPFDRLIATVSTSEVPTAWLRQVKPTGRIVLPLRLRGTASRTIAFERGENGWVSVDDQLAVFMPLRGSMDDARRTVALTHQGDVTLQVHKDQSDAVHADLLLGVLDTERHDVWTGVTIPAGTTYEYQDLWLALTLPNSLMRMAVTGTARERGVNPMFGWGAMATVDAGSLAYLTLRPGPPDTDGRKTYETGVIGHGPTGAALADLVTDQIRTWNTGYRSRKPRFELPDSPATTAPDAGRFVLDRPHHPITVIWE</sequence>
<dbReference type="InterPro" id="IPR027573">
    <property type="entry name" value="Methyltran_FxLD"/>
</dbReference>
<dbReference type="SUPFAM" id="SSF53335">
    <property type="entry name" value="S-adenosyl-L-methionine-dependent methyltransferases"/>
    <property type="match status" value="1"/>
</dbReference>